<protein>
    <recommendedName>
        <fullName evidence="4">ABC-2 type transport system permease protein</fullName>
    </recommendedName>
</protein>
<dbReference type="RefSeq" id="WP_090917787.1">
    <property type="nucleotide sequence ID" value="NZ_FMVM01000004.1"/>
</dbReference>
<proteinExistence type="predicted"/>
<evidence type="ECO:0000313" key="3">
    <source>
        <dbReference type="Proteomes" id="UP000198538"/>
    </source>
</evidence>
<evidence type="ECO:0008006" key="4">
    <source>
        <dbReference type="Google" id="ProtNLM"/>
    </source>
</evidence>
<dbReference type="Proteomes" id="UP000198538">
    <property type="component" value="Unassembled WGS sequence"/>
</dbReference>
<keyword evidence="1" id="KW-1133">Transmembrane helix</keyword>
<reference evidence="3" key="1">
    <citation type="submission" date="2016-10" db="EMBL/GenBank/DDBJ databases">
        <authorList>
            <person name="Varghese N."/>
            <person name="Submissions S."/>
        </authorList>
    </citation>
    <scope>NUCLEOTIDE SEQUENCE [LARGE SCALE GENOMIC DNA]</scope>
    <source>
        <strain evidence="3">BL9</strain>
    </source>
</reference>
<accession>A0A1G5FJS3</accession>
<evidence type="ECO:0000313" key="2">
    <source>
        <dbReference type="EMBL" id="SCY39519.1"/>
    </source>
</evidence>
<keyword evidence="3" id="KW-1185">Reference proteome</keyword>
<dbReference type="EMBL" id="FMVM01000004">
    <property type="protein sequence ID" value="SCY39519.1"/>
    <property type="molecule type" value="Genomic_DNA"/>
</dbReference>
<feature type="transmembrane region" description="Helical" evidence="1">
    <location>
        <begin position="12"/>
        <end position="34"/>
    </location>
</feature>
<keyword evidence="1" id="KW-0812">Transmembrane</keyword>
<sequence length="246" mass="27267">MMTLLKYDFRRSWNTLLAGLVILIIVQLGLMIFVSSGVTANVLGIMAYVGAGVAIYVKTIKTYAANIRSYNRRLIPVTGLSHVLSPIIFGTICGLGLLLIGFLHAYLYITMKLGLDLSAYIGVNISVAEIWSTLFFAGWIVLFMTIMIFFSISVAGTFRWKTGPWIGIVTFIVLINLLSWLENVIFSGKFSPNDLFQFTEESTGISFSANGVIWADGRWGTTVFEMALAALLVWGIIYMNTKKVEV</sequence>
<feature type="transmembrane region" description="Helical" evidence="1">
    <location>
        <begin position="77"/>
        <end position="110"/>
    </location>
</feature>
<gene>
    <name evidence="2" type="ORF">SAMN05720606_104241</name>
</gene>
<feature type="transmembrane region" description="Helical" evidence="1">
    <location>
        <begin position="162"/>
        <end position="181"/>
    </location>
</feature>
<feature type="transmembrane region" description="Helical" evidence="1">
    <location>
        <begin position="40"/>
        <end position="57"/>
    </location>
</feature>
<name>A0A1G5FJS3_9BACL</name>
<keyword evidence="1" id="KW-0472">Membrane</keyword>
<feature type="transmembrane region" description="Helical" evidence="1">
    <location>
        <begin position="130"/>
        <end position="150"/>
    </location>
</feature>
<evidence type="ECO:0000256" key="1">
    <source>
        <dbReference type="SAM" id="Phobius"/>
    </source>
</evidence>
<feature type="transmembrane region" description="Helical" evidence="1">
    <location>
        <begin position="219"/>
        <end position="239"/>
    </location>
</feature>
<dbReference type="STRING" id="582692.SAMN05720606_104241"/>
<dbReference type="AlphaFoldDB" id="A0A1G5FJS3"/>
<organism evidence="2 3">
    <name type="scientific">Paenibacillus polysaccharolyticus</name>
    <dbReference type="NCBI Taxonomy" id="582692"/>
    <lineage>
        <taxon>Bacteria</taxon>
        <taxon>Bacillati</taxon>
        <taxon>Bacillota</taxon>
        <taxon>Bacilli</taxon>
        <taxon>Bacillales</taxon>
        <taxon>Paenibacillaceae</taxon>
        <taxon>Paenibacillus</taxon>
    </lineage>
</organism>